<keyword evidence="8" id="KW-0862">Zinc</keyword>
<dbReference type="InterPro" id="IPR003034">
    <property type="entry name" value="SAP_dom"/>
</dbReference>
<dbReference type="AlphaFoldDB" id="A0A815V2Q7"/>
<dbReference type="InterPro" id="IPR036361">
    <property type="entry name" value="SAP_dom_sf"/>
</dbReference>
<feature type="region of interest" description="Disordered" evidence="11">
    <location>
        <begin position="522"/>
        <end position="579"/>
    </location>
</feature>
<evidence type="ECO:0000256" key="6">
    <source>
        <dbReference type="ARBA" id="ARBA00022771"/>
    </source>
</evidence>
<dbReference type="PANTHER" id="PTHR10782:SF4">
    <property type="entry name" value="TONALLI, ISOFORM E"/>
    <property type="match status" value="1"/>
</dbReference>
<evidence type="ECO:0000256" key="2">
    <source>
        <dbReference type="ARBA" id="ARBA00004718"/>
    </source>
</evidence>
<dbReference type="EMBL" id="CAJNOM010000620">
    <property type="protein sequence ID" value="CAF1524438.1"/>
    <property type="molecule type" value="Genomic_DNA"/>
</dbReference>
<dbReference type="GO" id="GO:0005634">
    <property type="term" value="C:nucleus"/>
    <property type="evidence" value="ECO:0007669"/>
    <property type="project" value="UniProtKB-SubCell"/>
</dbReference>
<name>A0A815V2Q7_9BILA</name>
<keyword evidence="5" id="KW-0479">Metal-binding</keyword>
<organism evidence="15 16">
    <name type="scientific">Adineta steineri</name>
    <dbReference type="NCBI Taxonomy" id="433720"/>
    <lineage>
        <taxon>Eukaryota</taxon>
        <taxon>Metazoa</taxon>
        <taxon>Spiralia</taxon>
        <taxon>Gnathifera</taxon>
        <taxon>Rotifera</taxon>
        <taxon>Eurotatoria</taxon>
        <taxon>Bdelloidea</taxon>
        <taxon>Adinetida</taxon>
        <taxon>Adinetidae</taxon>
        <taxon>Adineta</taxon>
    </lineage>
</organism>
<dbReference type="GO" id="GO:0061665">
    <property type="term" value="F:SUMO ligase activity"/>
    <property type="evidence" value="ECO:0007669"/>
    <property type="project" value="TreeGrafter"/>
</dbReference>
<evidence type="ECO:0000259" key="14">
    <source>
        <dbReference type="PROSITE" id="PS51466"/>
    </source>
</evidence>
<evidence type="ECO:0000256" key="5">
    <source>
        <dbReference type="ARBA" id="ARBA00022723"/>
    </source>
</evidence>
<keyword evidence="6 10" id="KW-0863">Zinc-finger</keyword>
<sequence>MDSSTQIQLKINALDIIKNFRVQELQAVLDYARLPRRGNKTELFQRLKTLITSNLTEQLIKKIDQINLSRINYPRTMPISSSLPNYHNIHSNVMISTPVIENLPLPQQIQYVQLPFFDKIRTIECINMPIDKKIFAPLRFTLNDYDVDLILKGAAKVFLRIAPTLIHDKQNDVLPPYIFIQCNGQQVINNNIAKTVGSQAHSIAFPTDITDKIIPKAKIHNSLNYHWLQTPTNMSFKNLPISYTLTIQLCRYIPLDSLIENILKREPHLRKNDNHDSDIEVEDTGLMATRHRVSLICPITQSLINVPTKSSYCLHLTCFDLRSFLRMNERRLQWSCPLCKKPASYDTLHVDKRLQTILLNVPKNCSTVEIDSSNKNLSDCQYILDNVSNTALHQNDDEEEEEEEEIQGLLCKSIDKSGCQSTSSDCVILSSGSENEDEDNNDIEDQHSQRSNSPAPTTSHSNDLCNQNNNNNNNNSNQQINNTHQSPKSIHSLQSLTTSNVDDESYWEDIAKFTYDLVPNSNEENLNRKRSNSSNSSLLSNSDEHHQKKRTKRYSTSKSQTNDIEVITLSSSDSSDNDN</sequence>
<evidence type="ECO:0000256" key="11">
    <source>
        <dbReference type="SAM" id="MobiDB-lite"/>
    </source>
</evidence>
<feature type="domain" description="PINIT" evidence="14">
    <location>
        <begin position="100"/>
        <end position="253"/>
    </location>
</feature>
<dbReference type="GO" id="GO:0016925">
    <property type="term" value="P:protein sumoylation"/>
    <property type="evidence" value="ECO:0007669"/>
    <property type="project" value="UniProtKB-UniPathway"/>
</dbReference>
<feature type="compositionally biased region" description="Low complexity" evidence="11">
    <location>
        <begin position="570"/>
        <end position="579"/>
    </location>
</feature>
<dbReference type="SMART" id="SM00513">
    <property type="entry name" value="SAP"/>
    <property type="match status" value="1"/>
</dbReference>
<gene>
    <name evidence="15" type="ORF">QVE165_LOCUS45027</name>
</gene>
<feature type="compositionally biased region" description="Polar residues" evidence="11">
    <location>
        <begin position="449"/>
        <end position="465"/>
    </location>
</feature>
<protein>
    <submittedName>
        <fullName evidence="15">Uncharacterized protein</fullName>
    </submittedName>
</protein>
<evidence type="ECO:0000256" key="1">
    <source>
        <dbReference type="ARBA" id="ARBA00004123"/>
    </source>
</evidence>
<feature type="domain" description="SP-RING-type" evidence="13">
    <location>
        <begin position="282"/>
        <end position="363"/>
    </location>
</feature>
<dbReference type="Gene3D" id="1.10.720.30">
    <property type="entry name" value="SAP domain"/>
    <property type="match status" value="1"/>
</dbReference>
<evidence type="ECO:0000256" key="9">
    <source>
        <dbReference type="ARBA" id="ARBA00023242"/>
    </source>
</evidence>
<dbReference type="GO" id="GO:0000785">
    <property type="term" value="C:chromatin"/>
    <property type="evidence" value="ECO:0007669"/>
    <property type="project" value="TreeGrafter"/>
</dbReference>
<feature type="compositionally biased region" description="Low complexity" evidence="11">
    <location>
        <begin position="532"/>
        <end position="541"/>
    </location>
</feature>
<dbReference type="InterPro" id="IPR023321">
    <property type="entry name" value="PINIT"/>
</dbReference>
<evidence type="ECO:0000256" key="10">
    <source>
        <dbReference type="PROSITE-ProRule" id="PRU00452"/>
    </source>
</evidence>
<dbReference type="InterPro" id="IPR004181">
    <property type="entry name" value="Znf_MIZ"/>
</dbReference>
<dbReference type="PROSITE" id="PS50800">
    <property type="entry name" value="SAP"/>
    <property type="match status" value="1"/>
</dbReference>
<keyword evidence="7" id="KW-0833">Ubl conjugation pathway</keyword>
<comment type="pathway">
    <text evidence="2">Protein modification; protein sumoylation.</text>
</comment>
<keyword evidence="4" id="KW-0808">Transferase</keyword>
<feature type="region of interest" description="Disordered" evidence="11">
    <location>
        <begin position="429"/>
        <end position="500"/>
    </location>
</feature>
<keyword evidence="16" id="KW-1185">Reference proteome</keyword>
<dbReference type="CDD" id="cd16650">
    <property type="entry name" value="SP-RING_PIAS-like"/>
    <property type="match status" value="1"/>
</dbReference>
<dbReference type="PROSITE" id="PS51044">
    <property type="entry name" value="ZF_SP_RING"/>
    <property type="match status" value="1"/>
</dbReference>
<keyword evidence="9" id="KW-0539">Nucleus</keyword>
<dbReference type="PANTHER" id="PTHR10782">
    <property type="entry name" value="ZINC FINGER MIZ DOMAIN-CONTAINING PROTEIN"/>
    <property type="match status" value="1"/>
</dbReference>
<dbReference type="PROSITE" id="PS51466">
    <property type="entry name" value="PINIT"/>
    <property type="match status" value="1"/>
</dbReference>
<comment type="similarity">
    <text evidence="3">Belongs to the PIAS family.</text>
</comment>
<feature type="compositionally biased region" description="Acidic residues" evidence="11">
    <location>
        <begin position="434"/>
        <end position="443"/>
    </location>
</feature>
<evidence type="ECO:0000313" key="16">
    <source>
        <dbReference type="Proteomes" id="UP000663832"/>
    </source>
</evidence>
<proteinExistence type="inferred from homology"/>
<dbReference type="GO" id="GO:0008270">
    <property type="term" value="F:zinc ion binding"/>
    <property type="evidence" value="ECO:0007669"/>
    <property type="project" value="UniProtKB-KW"/>
</dbReference>
<evidence type="ECO:0000313" key="15">
    <source>
        <dbReference type="EMBL" id="CAF1524438.1"/>
    </source>
</evidence>
<evidence type="ECO:0000256" key="7">
    <source>
        <dbReference type="ARBA" id="ARBA00022786"/>
    </source>
</evidence>
<dbReference type="SUPFAM" id="SSF68906">
    <property type="entry name" value="SAP domain"/>
    <property type="match status" value="1"/>
</dbReference>
<dbReference type="Proteomes" id="UP000663832">
    <property type="component" value="Unassembled WGS sequence"/>
</dbReference>
<dbReference type="SUPFAM" id="SSF57850">
    <property type="entry name" value="RING/U-box"/>
    <property type="match status" value="1"/>
</dbReference>
<dbReference type="Gene3D" id="3.30.40.10">
    <property type="entry name" value="Zinc/RING finger domain, C3HC4 (zinc finger)"/>
    <property type="match status" value="1"/>
</dbReference>
<evidence type="ECO:0000256" key="4">
    <source>
        <dbReference type="ARBA" id="ARBA00022679"/>
    </source>
</evidence>
<feature type="compositionally biased region" description="Low complexity" evidence="11">
    <location>
        <begin position="466"/>
        <end position="482"/>
    </location>
</feature>
<reference evidence="15" key="1">
    <citation type="submission" date="2021-02" db="EMBL/GenBank/DDBJ databases">
        <authorList>
            <person name="Nowell W R."/>
        </authorList>
    </citation>
    <scope>NUCLEOTIDE SEQUENCE</scope>
</reference>
<feature type="compositionally biased region" description="Polar residues" evidence="11">
    <location>
        <begin position="483"/>
        <end position="500"/>
    </location>
</feature>
<evidence type="ECO:0000259" key="12">
    <source>
        <dbReference type="PROSITE" id="PS50800"/>
    </source>
</evidence>
<evidence type="ECO:0000256" key="8">
    <source>
        <dbReference type="ARBA" id="ARBA00022833"/>
    </source>
</evidence>
<dbReference type="OrthoDB" id="10263264at2759"/>
<accession>A0A815V2Q7</accession>
<evidence type="ECO:0000259" key="13">
    <source>
        <dbReference type="PROSITE" id="PS51044"/>
    </source>
</evidence>
<dbReference type="UniPathway" id="UPA00886"/>
<dbReference type="Pfam" id="PF02891">
    <property type="entry name" value="zf-MIZ"/>
    <property type="match status" value="1"/>
</dbReference>
<comment type="caution">
    <text evidence="15">The sequence shown here is derived from an EMBL/GenBank/DDBJ whole genome shotgun (WGS) entry which is preliminary data.</text>
</comment>
<feature type="domain" description="SAP" evidence="12">
    <location>
        <begin position="17"/>
        <end position="51"/>
    </location>
</feature>
<comment type="subcellular location">
    <subcellularLocation>
        <location evidence="1">Nucleus</location>
    </subcellularLocation>
</comment>
<evidence type="ECO:0000256" key="3">
    <source>
        <dbReference type="ARBA" id="ARBA00005383"/>
    </source>
</evidence>
<dbReference type="InterPro" id="IPR013083">
    <property type="entry name" value="Znf_RING/FYVE/PHD"/>
</dbReference>